<comment type="pathway">
    <text evidence="3 12">Cofactor biosynthesis; riboflavin biosynthesis; 5-amino-6-(D-ribitylamino)uracil from GTP: step 3/4.</text>
</comment>
<keyword evidence="12 14" id="KW-0378">Hydrolase</keyword>
<dbReference type="PANTHER" id="PTHR38011">
    <property type="entry name" value="DIHYDROFOLATE REDUCTASE FAMILY PROTEIN (AFU_ORTHOLOGUE AFUA_8G06820)"/>
    <property type="match status" value="1"/>
</dbReference>
<evidence type="ECO:0000256" key="8">
    <source>
        <dbReference type="ARBA" id="ARBA00022833"/>
    </source>
</evidence>
<dbReference type="CDD" id="cd01284">
    <property type="entry name" value="Riboflavin_deaminase-reductase"/>
    <property type="match status" value="1"/>
</dbReference>
<proteinExistence type="inferred from homology"/>
<keyword evidence="6 12" id="KW-0686">Riboflavin biosynthesis</keyword>
<protein>
    <recommendedName>
        <fullName evidence="12">Riboflavin biosynthesis protein RibD</fullName>
    </recommendedName>
    <domain>
        <recommendedName>
            <fullName evidence="12">Diaminohydroxyphosphoribosylaminopyrimidine deaminase</fullName>
            <shortName evidence="12">DRAP deaminase</shortName>
            <ecNumber evidence="12">3.5.4.26</ecNumber>
        </recommendedName>
        <alternativeName>
            <fullName evidence="12">Riboflavin-specific deaminase</fullName>
        </alternativeName>
    </domain>
    <domain>
        <recommendedName>
            <fullName evidence="12">5-amino-6-(5-phosphoribosylamino)uracil reductase</fullName>
            <ecNumber evidence="12">1.1.1.193</ecNumber>
        </recommendedName>
        <alternativeName>
            <fullName evidence="12">HTP reductase</fullName>
        </alternativeName>
    </domain>
</protein>
<evidence type="ECO:0000256" key="7">
    <source>
        <dbReference type="ARBA" id="ARBA00022723"/>
    </source>
</evidence>
<dbReference type="RefSeq" id="WP_204657176.1">
    <property type="nucleotide sequence ID" value="NZ_CP056775.1"/>
</dbReference>
<dbReference type="InterPro" id="IPR016193">
    <property type="entry name" value="Cytidine_deaminase-like"/>
</dbReference>
<comment type="cofactor">
    <cofactor evidence="12">
        <name>Zn(2+)</name>
        <dbReference type="ChEBI" id="CHEBI:29105"/>
    </cofactor>
    <text evidence="12">Binds 1 zinc ion.</text>
</comment>
<dbReference type="Gene3D" id="3.40.140.10">
    <property type="entry name" value="Cytidine Deaminase, domain 2"/>
    <property type="match status" value="1"/>
</dbReference>
<evidence type="ECO:0000256" key="3">
    <source>
        <dbReference type="ARBA" id="ARBA00004910"/>
    </source>
</evidence>
<evidence type="ECO:0000256" key="12">
    <source>
        <dbReference type="PIRNR" id="PIRNR006769"/>
    </source>
</evidence>
<comment type="catalytic activity">
    <reaction evidence="12">
        <text>2,5-diamino-6-hydroxy-4-(5-phosphoribosylamino)-pyrimidine + H2O + H(+) = 5-amino-6-(5-phospho-D-ribosylamino)uracil + NH4(+)</text>
        <dbReference type="Rhea" id="RHEA:21868"/>
        <dbReference type="ChEBI" id="CHEBI:15377"/>
        <dbReference type="ChEBI" id="CHEBI:15378"/>
        <dbReference type="ChEBI" id="CHEBI:28938"/>
        <dbReference type="ChEBI" id="CHEBI:58453"/>
        <dbReference type="ChEBI" id="CHEBI:58614"/>
        <dbReference type="EC" id="3.5.4.26"/>
    </reaction>
</comment>
<name>A0ABX7I8P8_9BACT</name>
<evidence type="ECO:0000256" key="11">
    <source>
        <dbReference type="ARBA" id="ARBA00023268"/>
    </source>
</evidence>
<dbReference type="Proteomes" id="UP000612680">
    <property type="component" value="Chromosome"/>
</dbReference>
<dbReference type="InterPro" id="IPR004794">
    <property type="entry name" value="Eubact_RibD"/>
</dbReference>
<evidence type="ECO:0000256" key="1">
    <source>
        <dbReference type="ARBA" id="ARBA00002151"/>
    </source>
</evidence>
<keyword evidence="9 12" id="KW-0521">NADP</keyword>
<comment type="similarity">
    <text evidence="4 12">In the N-terminal section; belongs to the cytidine and deoxycytidylate deaminase family.</text>
</comment>
<evidence type="ECO:0000256" key="6">
    <source>
        <dbReference type="ARBA" id="ARBA00022619"/>
    </source>
</evidence>
<comment type="pathway">
    <text evidence="2 12">Cofactor biosynthesis; riboflavin biosynthesis; 5-amino-6-(D-ribitylamino)uracil from GTP: step 2/4.</text>
</comment>
<gene>
    <name evidence="14" type="primary">ribD</name>
    <name evidence="14" type="ORF">HWI92_16150</name>
</gene>
<keyword evidence="11" id="KW-0511">Multifunctional enzyme</keyword>
<keyword evidence="8 12" id="KW-0862">Zinc</keyword>
<dbReference type="InterPro" id="IPR002734">
    <property type="entry name" value="RibDG_C"/>
</dbReference>
<organism evidence="14 15">
    <name type="scientific">Dyadobacter sandarakinus</name>
    <dbReference type="NCBI Taxonomy" id="2747268"/>
    <lineage>
        <taxon>Bacteria</taxon>
        <taxon>Pseudomonadati</taxon>
        <taxon>Bacteroidota</taxon>
        <taxon>Cytophagia</taxon>
        <taxon>Cytophagales</taxon>
        <taxon>Spirosomataceae</taxon>
        <taxon>Dyadobacter</taxon>
    </lineage>
</organism>
<accession>A0ABX7I8P8</accession>
<evidence type="ECO:0000256" key="10">
    <source>
        <dbReference type="ARBA" id="ARBA00023002"/>
    </source>
</evidence>
<dbReference type="NCBIfam" id="TIGR00326">
    <property type="entry name" value="eubact_ribD"/>
    <property type="match status" value="1"/>
</dbReference>
<evidence type="ECO:0000313" key="14">
    <source>
        <dbReference type="EMBL" id="QRR02330.1"/>
    </source>
</evidence>
<dbReference type="PIRSF" id="PIRSF006769">
    <property type="entry name" value="RibD"/>
    <property type="match status" value="1"/>
</dbReference>
<feature type="domain" description="CMP/dCMP-type deaminase" evidence="13">
    <location>
        <begin position="2"/>
        <end position="129"/>
    </location>
</feature>
<evidence type="ECO:0000256" key="2">
    <source>
        <dbReference type="ARBA" id="ARBA00004882"/>
    </source>
</evidence>
<comment type="function">
    <text evidence="1 12">Converts 2,5-diamino-6-(ribosylamino)-4(3h)-pyrimidinone 5'-phosphate into 5-amino-6-(ribosylamino)-2,4(1h,3h)-pyrimidinedione 5'-phosphate.</text>
</comment>
<dbReference type="EC" id="1.1.1.193" evidence="12"/>
<evidence type="ECO:0000259" key="13">
    <source>
        <dbReference type="PROSITE" id="PS51747"/>
    </source>
</evidence>
<dbReference type="GO" id="GO:0008703">
    <property type="term" value="F:5-amino-6-(5-phosphoribosylamino)uracil reductase activity"/>
    <property type="evidence" value="ECO:0007669"/>
    <property type="project" value="UniProtKB-EC"/>
</dbReference>
<comment type="catalytic activity">
    <reaction evidence="12">
        <text>5-amino-6-(5-phospho-D-ribitylamino)uracil + NADP(+) = 5-amino-6-(5-phospho-D-ribosylamino)uracil + NADPH + H(+)</text>
        <dbReference type="Rhea" id="RHEA:17845"/>
        <dbReference type="ChEBI" id="CHEBI:15378"/>
        <dbReference type="ChEBI" id="CHEBI:57783"/>
        <dbReference type="ChEBI" id="CHEBI:58349"/>
        <dbReference type="ChEBI" id="CHEBI:58421"/>
        <dbReference type="ChEBI" id="CHEBI:58453"/>
        <dbReference type="EC" id="1.1.1.193"/>
    </reaction>
</comment>
<dbReference type="InterPro" id="IPR016192">
    <property type="entry name" value="APOBEC/CMP_deaminase_Zn-bd"/>
</dbReference>
<dbReference type="SUPFAM" id="SSF53927">
    <property type="entry name" value="Cytidine deaminase-like"/>
    <property type="match status" value="1"/>
</dbReference>
<dbReference type="Gene3D" id="3.40.430.10">
    <property type="entry name" value="Dihydrofolate Reductase, subunit A"/>
    <property type="match status" value="1"/>
</dbReference>
<dbReference type="SUPFAM" id="SSF53597">
    <property type="entry name" value="Dihydrofolate reductase-like"/>
    <property type="match status" value="1"/>
</dbReference>
<dbReference type="EMBL" id="CP056775">
    <property type="protein sequence ID" value="QRR02330.1"/>
    <property type="molecule type" value="Genomic_DNA"/>
</dbReference>
<dbReference type="PANTHER" id="PTHR38011:SF7">
    <property type="entry name" value="2,5-DIAMINO-6-RIBOSYLAMINO-4(3H)-PYRIMIDINONE 5'-PHOSPHATE REDUCTASE"/>
    <property type="match status" value="1"/>
</dbReference>
<sequence>MESDVQWMQRALQLAAYGMGNVSPNPMVGCVIVHDGRIIGEGWHRQYGGPHAEVRAVENADHQGNAHLLGEATAYVTLEPCSHFGKTPPCADLLIARKLRRVVVCNEDPNPLVAGQGMQKLRNAGIQVESGLLSEEGAALNVRFFTAMRQHRPYVILKWAETADGFLGYDNGLPLKVSGELSNMRVHQWRTEEDAILVGYKTAWMDNPRLNVRKWVGHDPVRIVLDRYLQLPASLNLFDQSQPTLVVNRREATPLPAEPERYATAHTVGYLKVEPGMDEIGEMLRGLVKRKIHSVFVEGGAAVINSFLQSGHWDEIRRCQGSFAIGEGVKAPVPAGTLWHSEQVQGDLWSFYSAATHSRYSPQ</sequence>
<dbReference type="InterPro" id="IPR002125">
    <property type="entry name" value="CMP_dCMP_dom"/>
</dbReference>
<dbReference type="EC" id="3.5.4.26" evidence="12"/>
<evidence type="ECO:0000256" key="5">
    <source>
        <dbReference type="ARBA" id="ARBA00007417"/>
    </source>
</evidence>
<keyword evidence="7 12" id="KW-0479">Metal-binding</keyword>
<dbReference type="PROSITE" id="PS00903">
    <property type="entry name" value="CYT_DCMP_DEAMINASES_1"/>
    <property type="match status" value="1"/>
</dbReference>
<dbReference type="Pfam" id="PF00383">
    <property type="entry name" value="dCMP_cyt_deam_1"/>
    <property type="match status" value="1"/>
</dbReference>
<keyword evidence="15" id="KW-1185">Reference proteome</keyword>
<evidence type="ECO:0000256" key="4">
    <source>
        <dbReference type="ARBA" id="ARBA00005259"/>
    </source>
</evidence>
<dbReference type="InterPro" id="IPR050765">
    <property type="entry name" value="Riboflavin_Biosynth_HTPR"/>
</dbReference>
<dbReference type="Pfam" id="PF01872">
    <property type="entry name" value="RibD_C"/>
    <property type="match status" value="1"/>
</dbReference>
<dbReference type="GO" id="GO:0008835">
    <property type="term" value="F:diaminohydroxyphosphoribosylaminopyrimidine deaminase activity"/>
    <property type="evidence" value="ECO:0007669"/>
    <property type="project" value="UniProtKB-EC"/>
</dbReference>
<evidence type="ECO:0000313" key="15">
    <source>
        <dbReference type="Proteomes" id="UP000612680"/>
    </source>
</evidence>
<comment type="similarity">
    <text evidence="5 12">In the C-terminal section; belongs to the HTP reductase family.</text>
</comment>
<reference evidence="14 15" key="1">
    <citation type="submission" date="2020-06" db="EMBL/GenBank/DDBJ databases">
        <title>Dyadobacter sandarakinus sp. nov., isolated from the soil of the Arctic Yellow River Station.</title>
        <authorList>
            <person name="Zhang Y."/>
            <person name="Peng F."/>
        </authorList>
    </citation>
    <scope>NUCLEOTIDE SEQUENCE [LARGE SCALE GENOMIC DNA]</scope>
    <source>
        <strain evidence="14 15">Q3-56</strain>
    </source>
</reference>
<dbReference type="PROSITE" id="PS51747">
    <property type="entry name" value="CYT_DCMP_DEAMINASES_2"/>
    <property type="match status" value="1"/>
</dbReference>
<evidence type="ECO:0000256" key="9">
    <source>
        <dbReference type="ARBA" id="ARBA00022857"/>
    </source>
</evidence>
<keyword evidence="10 12" id="KW-0560">Oxidoreductase</keyword>
<dbReference type="InterPro" id="IPR024072">
    <property type="entry name" value="DHFR-like_dom_sf"/>
</dbReference>